<name>A0A0A0KN77_CUCSA</name>
<reference evidence="1 2" key="2">
    <citation type="journal article" date="2009" name="PLoS ONE">
        <title>An integrated genetic and cytogenetic map of the cucumber genome.</title>
        <authorList>
            <person name="Ren Y."/>
            <person name="Zhang Z."/>
            <person name="Liu J."/>
            <person name="Staub J.E."/>
            <person name="Han Y."/>
            <person name="Cheng Z."/>
            <person name="Li X."/>
            <person name="Lu J."/>
            <person name="Miao H."/>
            <person name="Kang H."/>
            <person name="Xie B."/>
            <person name="Gu X."/>
            <person name="Wang X."/>
            <person name="Du Y."/>
            <person name="Jin W."/>
            <person name="Huang S."/>
        </authorList>
    </citation>
    <scope>NUCLEOTIDE SEQUENCE [LARGE SCALE GENOMIC DNA]</scope>
    <source>
        <strain evidence="2">cv. 9930</strain>
    </source>
</reference>
<organism evidence="1 2">
    <name type="scientific">Cucumis sativus</name>
    <name type="common">Cucumber</name>
    <dbReference type="NCBI Taxonomy" id="3659"/>
    <lineage>
        <taxon>Eukaryota</taxon>
        <taxon>Viridiplantae</taxon>
        <taxon>Streptophyta</taxon>
        <taxon>Embryophyta</taxon>
        <taxon>Tracheophyta</taxon>
        <taxon>Spermatophyta</taxon>
        <taxon>Magnoliopsida</taxon>
        <taxon>eudicotyledons</taxon>
        <taxon>Gunneridae</taxon>
        <taxon>Pentapetalae</taxon>
        <taxon>rosids</taxon>
        <taxon>fabids</taxon>
        <taxon>Cucurbitales</taxon>
        <taxon>Cucurbitaceae</taxon>
        <taxon>Benincaseae</taxon>
        <taxon>Cucumis</taxon>
    </lineage>
</organism>
<protein>
    <submittedName>
        <fullName evidence="1">Uncharacterized protein</fullName>
    </submittedName>
</protein>
<reference evidence="1 2" key="3">
    <citation type="journal article" date="2010" name="BMC Genomics">
        <title>Transcriptome sequencing and comparative analysis of cucumber flowers with different sex types.</title>
        <authorList>
            <person name="Guo S."/>
            <person name="Zheng Y."/>
            <person name="Joung J.G."/>
            <person name="Liu S."/>
            <person name="Zhang Z."/>
            <person name="Crasta O.R."/>
            <person name="Sobral B.W."/>
            <person name="Xu Y."/>
            <person name="Huang S."/>
            <person name="Fei Z."/>
        </authorList>
    </citation>
    <scope>NUCLEOTIDE SEQUENCE [LARGE SCALE GENOMIC DNA]</scope>
    <source>
        <strain evidence="2">cv. 9930</strain>
    </source>
</reference>
<sequence length="115" mass="13170">MKRSSIVFPSCFLTLQGSSISSSLLLSTFLSDNKSVGVTLVNIVMNRPHLFSLSVIVRSRALSNILLLNWKWVIALNFRRVDWFLPHKFDHILRGNGVYWCTRGCNTAQIQVQWC</sequence>
<evidence type="ECO:0000313" key="2">
    <source>
        <dbReference type="Proteomes" id="UP000029981"/>
    </source>
</evidence>
<reference evidence="1 2" key="1">
    <citation type="journal article" date="2009" name="Nat. Genet.">
        <title>The genome of the cucumber, Cucumis sativus L.</title>
        <authorList>
            <person name="Huang S."/>
            <person name="Li R."/>
            <person name="Zhang Z."/>
            <person name="Li L."/>
            <person name="Gu X."/>
            <person name="Fan W."/>
            <person name="Lucas W.J."/>
            <person name="Wang X."/>
            <person name="Xie B."/>
            <person name="Ni P."/>
            <person name="Ren Y."/>
            <person name="Zhu H."/>
            <person name="Li J."/>
            <person name="Lin K."/>
            <person name="Jin W."/>
            <person name="Fei Z."/>
            <person name="Li G."/>
            <person name="Staub J."/>
            <person name="Kilian A."/>
            <person name="van der Vossen E.A."/>
            <person name="Wu Y."/>
            <person name="Guo J."/>
            <person name="He J."/>
            <person name="Jia Z."/>
            <person name="Ren Y."/>
            <person name="Tian G."/>
            <person name="Lu Y."/>
            <person name="Ruan J."/>
            <person name="Qian W."/>
            <person name="Wang M."/>
            <person name="Huang Q."/>
            <person name="Li B."/>
            <person name="Xuan Z."/>
            <person name="Cao J."/>
            <person name="Asan"/>
            <person name="Wu Z."/>
            <person name="Zhang J."/>
            <person name="Cai Q."/>
            <person name="Bai Y."/>
            <person name="Zhao B."/>
            <person name="Han Y."/>
            <person name="Li Y."/>
            <person name="Li X."/>
            <person name="Wang S."/>
            <person name="Shi Q."/>
            <person name="Liu S."/>
            <person name="Cho W.K."/>
            <person name="Kim J.Y."/>
            <person name="Xu Y."/>
            <person name="Heller-Uszynska K."/>
            <person name="Miao H."/>
            <person name="Cheng Z."/>
            <person name="Zhang S."/>
            <person name="Wu J."/>
            <person name="Yang Y."/>
            <person name="Kang H."/>
            <person name="Li M."/>
            <person name="Liang H."/>
            <person name="Ren X."/>
            <person name="Shi Z."/>
            <person name="Wen M."/>
            <person name="Jian M."/>
            <person name="Yang H."/>
            <person name="Zhang G."/>
            <person name="Yang Z."/>
            <person name="Chen R."/>
            <person name="Liu S."/>
            <person name="Li J."/>
            <person name="Ma L."/>
            <person name="Liu H."/>
            <person name="Zhou Y."/>
            <person name="Zhao J."/>
            <person name="Fang X."/>
            <person name="Li G."/>
            <person name="Fang L."/>
            <person name="Li Y."/>
            <person name="Liu D."/>
            <person name="Zheng H."/>
            <person name="Zhang Y."/>
            <person name="Qin N."/>
            <person name="Li Z."/>
            <person name="Yang G."/>
            <person name="Yang S."/>
            <person name="Bolund L."/>
            <person name="Kristiansen K."/>
            <person name="Zheng H."/>
            <person name="Li S."/>
            <person name="Zhang X."/>
            <person name="Yang H."/>
            <person name="Wang J."/>
            <person name="Sun R."/>
            <person name="Zhang B."/>
            <person name="Jiang S."/>
            <person name="Wang J."/>
            <person name="Du Y."/>
            <person name="Li S."/>
        </authorList>
    </citation>
    <scope>NUCLEOTIDE SEQUENCE [LARGE SCALE GENOMIC DNA]</scope>
    <source>
        <strain evidence="2">cv. 9930</strain>
    </source>
</reference>
<proteinExistence type="predicted"/>
<keyword evidence="2" id="KW-1185">Reference proteome</keyword>
<dbReference type="EMBL" id="CM002926">
    <property type="protein sequence ID" value="KGN51080.1"/>
    <property type="molecule type" value="Genomic_DNA"/>
</dbReference>
<dbReference type="AlphaFoldDB" id="A0A0A0KN77"/>
<dbReference type="Gramene" id="KGN51080">
    <property type="protein sequence ID" value="KGN51080"/>
    <property type="gene ID" value="Csa_5G430500"/>
</dbReference>
<evidence type="ECO:0000313" key="1">
    <source>
        <dbReference type="EMBL" id="KGN51080.1"/>
    </source>
</evidence>
<reference evidence="1 2" key="4">
    <citation type="journal article" date="2011" name="BMC Genomics">
        <title>RNA-Seq improves annotation of protein-coding genes in the cucumber genome.</title>
        <authorList>
            <person name="Li Z."/>
            <person name="Zhang Z."/>
            <person name="Yan P."/>
            <person name="Huang S."/>
            <person name="Fei Z."/>
            <person name="Lin K."/>
        </authorList>
    </citation>
    <scope>NUCLEOTIDE SEQUENCE [LARGE SCALE GENOMIC DNA]</scope>
    <source>
        <strain evidence="2">cv. 9930</strain>
    </source>
</reference>
<accession>A0A0A0KN77</accession>
<gene>
    <name evidence="1" type="ORF">Csa_5G430500</name>
</gene>
<dbReference type="Proteomes" id="UP000029981">
    <property type="component" value="Chromosome 5"/>
</dbReference>